<dbReference type="GO" id="GO:0003677">
    <property type="term" value="F:DNA binding"/>
    <property type="evidence" value="ECO:0007669"/>
    <property type="project" value="UniProtKB-KW"/>
</dbReference>
<evidence type="ECO:0000259" key="6">
    <source>
        <dbReference type="Pfam" id="PF21715"/>
    </source>
</evidence>
<evidence type="ECO:0000313" key="7">
    <source>
        <dbReference type="EMBL" id="KIE46176.1"/>
    </source>
</evidence>
<evidence type="ECO:0000256" key="4">
    <source>
        <dbReference type="ARBA" id="ARBA00023163"/>
    </source>
</evidence>
<dbReference type="InterPro" id="IPR037171">
    <property type="entry name" value="NagB/RpiA_transferase-like"/>
</dbReference>
<dbReference type="Gene3D" id="1.10.10.10">
    <property type="entry name" value="Winged helix-like DNA-binding domain superfamily/Winged helix DNA-binding domain"/>
    <property type="match status" value="1"/>
</dbReference>
<dbReference type="Pfam" id="PF21715">
    <property type="entry name" value="CggR_N"/>
    <property type="match status" value="1"/>
</dbReference>
<accession>A0A0C1R6Q5</accession>
<keyword evidence="4" id="KW-0804">Transcription</keyword>
<evidence type="ECO:0000256" key="2">
    <source>
        <dbReference type="ARBA" id="ARBA00023015"/>
    </source>
</evidence>
<keyword evidence="2" id="KW-0805">Transcription regulation</keyword>
<comment type="similarity">
    <text evidence="1">Belongs to the SorC transcriptional regulatory family.</text>
</comment>
<dbReference type="Pfam" id="PF04198">
    <property type="entry name" value="Sugar-bind"/>
    <property type="match status" value="1"/>
</dbReference>
<feature type="domain" description="Sugar-binding" evidence="5">
    <location>
        <begin position="97"/>
        <end position="337"/>
    </location>
</feature>
<evidence type="ECO:0000313" key="8">
    <source>
        <dbReference type="Proteomes" id="UP000031366"/>
    </source>
</evidence>
<dbReference type="AlphaFoldDB" id="A0A0C1R6Q5"/>
<name>A0A0C1R6Q5_9CLOT</name>
<comment type="caution">
    <text evidence="7">The sequence shown here is derived from an EMBL/GenBank/DDBJ whole genome shotgun (WGS) entry which is preliminary data.</text>
</comment>
<reference evidence="7 8" key="1">
    <citation type="journal article" date="2015" name="Infect. Genet. Evol.">
        <title>Genomic sequences of six botulinum neurotoxin-producing strains representing three clostridial species illustrate the mobility and diversity of botulinum neurotoxin genes.</title>
        <authorList>
            <person name="Smith T.J."/>
            <person name="Hill K.K."/>
            <person name="Xie G."/>
            <person name="Foley B.T."/>
            <person name="Williamson C.H."/>
            <person name="Foster J.T."/>
            <person name="Johnson S.L."/>
            <person name="Chertkov O."/>
            <person name="Teshima H."/>
            <person name="Gibbons H.S."/>
            <person name="Johnsky L.A."/>
            <person name="Karavis M.A."/>
            <person name="Smith L.A."/>
        </authorList>
    </citation>
    <scope>NUCLEOTIDE SEQUENCE [LARGE SCALE GENOMIC DNA]</scope>
    <source>
        <strain evidence="7 8">CDC 2741</strain>
    </source>
</reference>
<keyword evidence="3" id="KW-0238">DNA-binding</keyword>
<protein>
    <submittedName>
        <fullName evidence="7">Putative sugar-binding domain protein</fullName>
    </submittedName>
</protein>
<dbReference type="Gene3D" id="3.40.50.1360">
    <property type="match status" value="1"/>
</dbReference>
<dbReference type="PANTHER" id="PTHR34294:SF5">
    <property type="entry name" value="CENTRAL GLYCOLYTIC GENES REGULATOR"/>
    <property type="match status" value="1"/>
</dbReference>
<dbReference type="Proteomes" id="UP000031366">
    <property type="component" value="Unassembled WGS sequence"/>
</dbReference>
<dbReference type="EMBL" id="AYSO01000017">
    <property type="protein sequence ID" value="KIE46176.1"/>
    <property type="molecule type" value="Genomic_DNA"/>
</dbReference>
<dbReference type="InterPro" id="IPR048715">
    <property type="entry name" value="CggR_N"/>
</dbReference>
<dbReference type="PANTHER" id="PTHR34294">
    <property type="entry name" value="TRANSCRIPTIONAL REGULATOR-RELATED"/>
    <property type="match status" value="1"/>
</dbReference>
<evidence type="ECO:0000256" key="1">
    <source>
        <dbReference type="ARBA" id="ARBA00010466"/>
    </source>
</evidence>
<dbReference type="InterPro" id="IPR036388">
    <property type="entry name" value="WH-like_DNA-bd_sf"/>
</dbReference>
<evidence type="ECO:0000256" key="3">
    <source>
        <dbReference type="ARBA" id="ARBA00023125"/>
    </source>
</evidence>
<dbReference type="STRING" id="29341.RSJ17_15200"/>
<organism evidence="7 8">
    <name type="scientific">Clostridium argentinense CDC 2741</name>
    <dbReference type="NCBI Taxonomy" id="1418104"/>
    <lineage>
        <taxon>Bacteria</taxon>
        <taxon>Bacillati</taxon>
        <taxon>Bacillota</taxon>
        <taxon>Clostridia</taxon>
        <taxon>Eubacteriales</taxon>
        <taxon>Clostridiaceae</taxon>
        <taxon>Clostridium</taxon>
    </lineage>
</organism>
<feature type="domain" description="CggR N-terminal DNA binding" evidence="6">
    <location>
        <begin position="19"/>
        <end position="89"/>
    </location>
</feature>
<dbReference type="InterPro" id="IPR051054">
    <property type="entry name" value="SorC_transcr_regulators"/>
</dbReference>
<gene>
    <name evidence="7" type="ORF">U732_2066</name>
</gene>
<keyword evidence="8" id="KW-1185">Reference proteome</keyword>
<dbReference type="SUPFAM" id="SSF100950">
    <property type="entry name" value="NagB/RpiA/CoA transferase-like"/>
    <property type="match status" value="1"/>
</dbReference>
<sequence>MMQEILKLQLKLVPELLEIMEERYNILKNIYYNQPIGRRLLAANVNLSERVVRSEINFLKEQKLIDVNSLGMTITKEGEEILQGLKNFIGELRGFQSIECYIKEILNLREVIIVPGDVDEDKAVLNELGKIASNYVKNILKDGIIISLTGGNTVKEIVDNFPKINNFNNITVLPARGGIGKDIEAQSNTLAGRLASKLNANYEILHIPDNISEDTFEALINEKGIREIFSKIENSYIVIHGVGDANEMSQKRDLSKEVIENIKKLNAVGEAYGHYFNYNGEIVYSMPTIGIKIDKISSVENMIAVAAGKYKAKAIISAIRGRSNEVLITDEATAKEIYNTLLTDGTKLY</sequence>
<dbReference type="InterPro" id="IPR007324">
    <property type="entry name" value="Sugar-bd_dom_put"/>
</dbReference>
<dbReference type="GO" id="GO:0030246">
    <property type="term" value="F:carbohydrate binding"/>
    <property type="evidence" value="ECO:0007669"/>
    <property type="project" value="InterPro"/>
</dbReference>
<proteinExistence type="inferred from homology"/>
<evidence type="ECO:0000259" key="5">
    <source>
        <dbReference type="Pfam" id="PF04198"/>
    </source>
</evidence>
<dbReference type="InterPro" id="IPR036390">
    <property type="entry name" value="WH_DNA-bd_sf"/>
</dbReference>
<dbReference type="SUPFAM" id="SSF46785">
    <property type="entry name" value="Winged helix' DNA-binding domain"/>
    <property type="match status" value="1"/>
</dbReference>